<feature type="non-terminal residue" evidence="1">
    <location>
        <position position="141"/>
    </location>
</feature>
<proteinExistence type="predicted"/>
<dbReference type="EMBL" id="ANOG01000641">
    <property type="protein sequence ID" value="EMI18621.1"/>
    <property type="molecule type" value="Genomic_DNA"/>
</dbReference>
<gene>
    <name evidence="1" type="ORF">RMSM_04480</name>
</gene>
<dbReference type="AlphaFoldDB" id="M5RHG3"/>
<name>M5RHG3_9BACT</name>
<reference evidence="1 2" key="1">
    <citation type="journal article" date="2013" name="Mar. Genomics">
        <title>Expression of sulfatases in Rhodopirellula baltica and the diversity of sulfatases in the genus Rhodopirellula.</title>
        <authorList>
            <person name="Wegner C.E."/>
            <person name="Richter-Heitmann T."/>
            <person name="Klindworth A."/>
            <person name="Klockow C."/>
            <person name="Richter M."/>
            <person name="Achstetter T."/>
            <person name="Glockner F.O."/>
            <person name="Harder J."/>
        </authorList>
    </citation>
    <scope>NUCLEOTIDE SEQUENCE [LARGE SCALE GENOMIC DNA]</scope>
    <source>
        <strain evidence="1 2">SM1</strain>
    </source>
</reference>
<sequence>MATECLTALLLRSHESGPLAFGEHADQGKHLEQDISGDVALTPDSVTLQRTIEALRTDPPLLVFAAASFPGDSTSLSGLAAWLAENAITRFADGDAFLGAPVVTSAIRSRWSELNAYFRTLPVEQWLANATLWLEATGPSV</sequence>
<organism evidence="1 2">
    <name type="scientific">Rhodopirellula maiorica SM1</name>
    <dbReference type="NCBI Taxonomy" id="1265738"/>
    <lineage>
        <taxon>Bacteria</taxon>
        <taxon>Pseudomonadati</taxon>
        <taxon>Planctomycetota</taxon>
        <taxon>Planctomycetia</taxon>
        <taxon>Pirellulales</taxon>
        <taxon>Pirellulaceae</taxon>
        <taxon>Novipirellula</taxon>
    </lineage>
</organism>
<evidence type="ECO:0000313" key="1">
    <source>
        <dbReference type="EMBL" id="EMI18621.1"/>
    </source>
</evidence>
<protein>
    <submittedName>
        <fullName evidence="1">Uncharacterized protein</fullName>
    </submittedName>
</protein>
<comment type="caution">
    <text evidence="1">The sequence shown here is derived from an EMBL/GenBank/DDBJ whole genome shotgun (WGS) entry which is preliminary data.</text>
</comment>
<accession>M5RHG3</accession>
<dbReference type="Proteomes" id="UP000011991">
    <property type="component" value="Unassembled WGS sequence"/>
</dbReference>
<keyword evidence="2" id="KW-1185">Reference proteome</keyword>
<evidence type="ECO:0000313" key="2">
    <source>
        <dbReference type="Proteomes" id="UP000011991"/>
    </source>
</evidence>